<organism evidence="1 2">
    <name type="scientific">Kwoniella dendrophila CBS 6074</name>
    <dbReference type="NCBI Taxonomy" id="1295534"/>
    <lineage>
        <taxon>Eukaryota</taxon>
        <taxon>Fungi</taxon>
        <taxon>Dikarya</taxon>
        <taxon>Basidiomycota</taxon>
        <taxon>Agaricomycotina</taxon>
        <taxon>Tremellomycetes</taxon>
        <taxon>Tremellales</taxon>
        <taxon>Cryptococcaceae</taxon>
        <taxon>Kwoniella</taxon>
    </lineage>
</organism>
<dbReference type="Gene3D" id="3.40.50.150">
    <property type="entry name" value="Vaccinia Virus protein VP39"/>
    <property type="match status" value="1"/>
</dbReference>
<dbReference type="GeneID" id="91096001"/>
<dbReference type="RefSeq" id="XP_066077159.1">
    <property type="nucleotide sequence ID" value="XM_066221062.1"/>
</dbReference>
<evidence type="ECO:0000313" key="1">
    <source>
        <dbReference type="EMBL" id="WWC90396.1"/>
    </source>
</evidence>
<dbReference type="Proteomes" id="UP001355207">
    <property type="component" value="Chromosome 7"/>
</dbReference>
<evidence type="ECO:0008006" key="3">
    <source>
        <dbReference type="Google" id="ProtNLM"/>
    </source>
</evidence>
<evidence type="ECO:0000313" key="2">
    <source>
        <dbReference type="Proteomes" id="UP001355207"/>
    </source>
</evidence>
<keyword evidence="2" id="KW-1185">Reference proteome</keyword>
<dbReference type="EMBL" id="CP144104">
    <property type="protein sequence ID" value="WWC90396.1"/>
    <property type="molecule type" value="Genomic_DNA"/>
</dbReference>
<gene>
    <name evidence="1" type="ORF">L201_005331</name>
</gene>
<dbReference type="SUPFAM" id="SSF53335">
    <property type="entry name" value="S-adenosyl-L-methionine-dependent methyltransferases"/>
    <property type="match status" value="1"/>
</dbReference>
<name>A0AAX4JYU5_9TREE</name>
<reference evidence="1 2" key="1">
    <citation type="submission" date="2024-01" db="EMBL/GenBank/DDBJ databases">
        <title>Comparative genomics of Cryptococcus and Kwoniella reveals pathogenesis evolution and contrasting modes of karyotype evolution via chromosome fusion or intercentromeric recombination.</title>
        <authorList>
            <person name="Coelho M.A."/>
            <person name="David-Palma M."/>
            <person name="Shea T."/>
            <person name="Bowers K."/>
            <person name="McGinley-Smith S."/>
            <person name="Mohammad A.W."/>
            <person name="Gnirke A."/>
            <person name="Yurkov A.M."/>
            <person name="Nowrousian M."/>
            <person name="Sun S."/>
            <person name="Cuomo C.A."/>
            <person name="Heitman J."/>
        </authorList>
    </citation>
    <scope>NUCLEOTIDE SEQUENCE [LARGE SCALE GENOMIC DNA]</scope>
    <source>
        <strain evidence="1 2">CBS 6074</strain>
    </source>
</reference>
<sequence>MMYDGFGIRVEEIAIQPEWIPPNCEWDLTKPLPYKSSSFDIIHIRSLQNRITSYTALITQVFDLLKPGGLLMIFEDFTLLPQPQSATAQTDVIPDKKVKAFFDAYKRSFKYNGMKQNSLEDVINTFRDFRGCEVKGDLIKVPIGHGSGKTTQLSKIHLINLKAWIESTRYMIVHSGGYTDDEFDLLSEALIEQIEKEELYTFYHSFSIRKA</sequence>
<dbReference type="AlphaFoldDB" id="A0AAX4JYU5"/>
<dbReference type="CDD" id="cd02440">
    <property type="entry name" value="AdoMet_MTases"/>
    <property type="match status" value="1"/>
</dbReference>
<accession>A0AAX4JYU5</accession>
<dbReference type="InterPro" id="IPR029063">
    <property type="entry name" value="SAM-dependent_MTases_sf"/>
</dbReference>
<protein>
    <recommendedName>
        <fullName evidence="3">Methyltransferase type 11 domain-containing protein</fullName>
    </recommendedName>
</protein>
<proteinExistence type="predicted"/>